<keyword evidence="4 7" id="KW-0503">Monooxygenase</keyword>
<evidence type="ECO:0000256" key="5">
    <source>
        <dbReference type="SAM" id="MobiDB-lite"/>
    </source>
</evidence>
<protein>
    <submittedName>
        <fullName evidence="7">Alkanesulfonate monooxygenase</fullName>
        <ecNumber evidence="7">1.14.14.5</ecNumber>
    </submittedName>
</protein>
<keyword evidence="1" id="KW-0285">Flavoprotein</keyword>
<evidence type="ECO:0000256" key="3">
    <source>
        <dbReference type="ARBA" id="ARBA00023002"/>
    </source>
</evidence>
<keyword evidence="8" id="KW-1185">Reference proteome</keyword>
<evidence type="ECO:0000313" key="8">
    <source>
        <dbReference type="Proteomes" id="UP001206483"/>
    </source>
</evidence>
<dbReference type="Pfam" id="PF00296">
    <property type="entry name" value="Bac_luciferase"/>
    <property type="match status" value="1"/>
</dbReference>
<dbReference type="Proteomes" id="UP001206483">
    <property type="component" value="Unassembled WGS sequence"/>
</dbReference>
<evidence type="ECO:0000256" key="1">
    <source>
        <dbReference type="ARBA" id="ARBA00022630"/>
    </source>
</evidence>
<evidence type="ECO:0000256" key="4">
    <source>
        <dbReference type="ARBA" id="ARBA00023033"/>
    </source>
</evidence>
<accession>A0ABT1JAH8</accession>
<organism evidence="7 8">
    <name type="scientific">Kitasatospora paracochleata</name>
    <dbReference type="NCBI Taxonomy" id="58354"/>
    <lineage>
        <taxon>Bacteria</taxon>
        <taxon>Bacillati</taxon>
        <taxon>Actinomycetota</taxon>
        <taxon>Actinomycetes</taxon>
        <taxon>Kitasatosporales</taxon>
        <taxon>Streptomycetaceae</taxon>
        <taxon>Kitasatospora</taxon>
    </lineage>
</organism>
<feature type="region of interest" description="Disordered" evidence="5">
    <location>
        <begin position="1"/>
        <end position="22"/>
    </location>
</feature>
<evidence type="ECO:0000259" key="6">
    <source>
        <dbReference type="Pfam" id="PF00296"/>
    </source>
</evidence>
<keyword evidence="3 7" id="KW-0560">Oxidoreductase</keyword>
<dbReference type="EMBL" id="JAMZDX010000009">
    <property type="protein sequence ID" value="MCP2314388.1"/>
    <property type="molecule type" value="Genomic_DNA"/>
</dbReference>
<dbReference type="Gene3D" id="3.20.20.30">
    <property type="entry name" value="Luciferase-like domain"/>
    <property type="match status" value="1"/>
</dbReference>
<evidence type="ECO:0000313" key="7">
    <source>
        <dbReference type="EMBL" id="MCP2314388.1"/>
    </source>
</evidence>
<evidence type="ECO:0000256" key="2">
    <source>
        <dbReference type="ARBA" id="ARBA00022643"/>
    </source>
</evidence>
<proteinExistence type="predicted"/>
<dbReference type="GO" id="GO:0008726">
    <property type="term" value="F:alkanesulfonate monooxygenase activity"/>
    <property type="evidence" value="ECO:0007669"/>
    <property type="project" value="UniProtKB-EC"/>
</dbReference>
<feature type="domain" description="Luciferase-like" evidence="6">
    <location>
        <begin position="22"/>
        <end position="306"/>
    </location>
</feature>
<dbReference type="SUPFAM" id="SSF51679">
    <property type="entry name" value="Bacterial luciferase-like"/>
    <property type="match status" value="1"/>
</dbReference>
<dbReference type="InterPro" id="IPR036661">
    <property type="entry name" value="Luciferase-like_sf"/>
</dbReference>
<dbReference type="EC" id="1.14.14.5" evidence="7"/>
<dbReference type="InterPro" id="IPR050172">
    <property type="entry name" value="SsuD_RutA_monooxygenase"/>
</dbReference>
<dbReference type="PANTHER" id="PTHR42847">
    <property type="entry name" value="ALKANESULFONATE MONOOXYGENASE"/>
    <property type="match status" value="1"/>
</dbReference>
<comment type="caution">
    <text evidence="7">The sequence shown here is derived from an EMBL/GenBank/DDBJ whole genome shotgun (WGS) entry which is preliminary data.</text>
</comment>
<dbReference type="PANTHER" id="PTHR42847:SF4">
    <property type="entry name" value="ALKANESULFONATE MONOOXYGENASE-RELATED"/>
    <property type="match status" value="1"/>
</dbReference>
<keyword evidence="2" id="KW-0288">FMN</keyword>
<reference evidence="7 8" key="1">
    <citation type="submission" date="2022-06" db="EMBL/GenBank/DDBJ databases">
        <title>Sequencing the genomes of 1000 actinobacteria strains.</title>
        <authorList>
            <person name="Klenk H.-P."/>
        </authorList>
    </citation>
    <scope>NUCLEOTIDE SEQUENCE [LARGE SCALE GENOMIC DNA]</scope>
    <source>
        <strain evidence="7 8">DSM 41656</strain>
    </source>
</reference>
<dbReference type="InterPro" id="IPR011251">
    <property type="entry name" value="Luciferase-like_dom"/>
</dbReference>
<gene>
    <name evidence="7" type="ORF">FHR36_007589</name>
</gene>
<name>A0ABT1JAH8_9ACTN</name>
<sequence length="345" mass="37435">MADDAPDLRLFTTVPPPADPGDYRETVRRAARLAEAAGFTGALVYSDNNTVDPWVVAQDVLEATGHLVPLVALQPVYQHPYAVAKRIATLGAVHGRRIALNLVAGAAVGDLAALGDETAHDERYERLTEYARLVGELLAGRGPVTFEGRHYRVRALPLTPAMPAHLLPELYISGSSEAGRRAGRELGAVPVRYPEPPGATGPDGYAQLRGGGVRIGIIARDTEREAWETAHRRFPASRAGRIAQLMARNASDSHWVARLSAAEEFPGGPDSPYWMGPFRSYATFCPYLVGSHAKVDREVARYLDAGCRTFIMDTAREDADYAATAAVFDRLLRRRTAADTQPVTP</sequence>
<dbReference type="RefSeq" id="WP_253804705.1">
    <property type="nucleotide sequence ID" value="NZ_BAAAUB010000092.1"/>
</dbReference>